<evidence type="ECO:0000256" key="1">
    <source>
        <dbReference type="SAM" id="SignalP"/>
    </source>
</evidence>
<dbReference type="AlphaFoldDB" id="A0AAW6D0A9"/>
<feature type="chain" id="PRO_5043733958" evidence="1">
    <location>
        <begin position="24"/>
        <end position="159"/>
    </location>
</feature>
<accession>A0AAW6D0A9</accession>
<keyword evidence="1" id="KW-0732">Signal</keyword>
<proteinExistence type="predicted"/>
<reference evidence="2" key="1">
    <citation type="submission" date="2023-01" db="EMBL/GenBank/DDBJ databases">
        <title>Human gut microbiome strain richness.</title>
        <authorList>
            <person name="Chen-Liaw A."/>
        </authorList>
    </citation>
    <scope>NUCLEOTIDE SEQUENCE</scope>
    <source>
        <strain evidence="2">1001283st1_G1_1001283B150217_161031</strain>
    </source>
</reference>
<evidence type="ECO:0000313" key="3">
    <source>
        <dbReference type="Proteomes" id="UP001210809"/>
    </source>
</evidence>
<evidence type="ECO:0000313" key="2">
    <source>
        <dbReference type="EMBL" id="MDB8004074.1"/>
    </source>
</evidence>
<name>A0AAW6D0A9_9FIRM</name>
<gene>
    <name evidence="2" type="ORF">PNE09_08325</name>
</gene>
<comment type="caution">
    <text evidence="2">The sequence shown here is derived from an EMBL/GenBank/DDBJ whole genome shotgun (WGS) entry which is preliminary data.</text>
</comment>
<dbReference type="Proteomes" id="UP001210809">
    <property type="component" value="Unassembled WGS sequence"/>
</dbReference>
<protein>
    <submittedName>
        <fullName evidence="2">Uncharacterized protein</fullName>
    </submittedName>
</protein>
<dbReference type="EMBL" id="JAQLXW010000010">
    <property type="protein sequence ID" value="MDB8004074.1"/>
    <property type="molecule type" value="Genomic_DNA"/>
</dbReference>
<organism evidence="2 3">
    <name type="scientific">[Eubacterium] siraeum</name>
    <dbReference type="NCBI Taxonomy" id="39492"/>
    <lineage>
        <taxon>Bacteria</taxon>
        <taxon>Bacillati</taxon>
        <taxon>Bacillota</taxon>
        <taxon>Clostridia</taxon>
        <taxon>Eubacteriales</taxon>
        <taxon>Oscillospiraceae</taxon>
        <taxon>Oscillospiraceae incertae sedis</taxon>
    </lineage>
</organism>
<feature type="signal peptide" evidence="1">
    <location>
        <begin position="1"/>
        <end position="23"/>
    </location>
</feature>
<sequence length="159" mass="17216">MMIIKNIIKATIATTTVILSAFAMVLPGNALSPVTYKAASNYKLVPMGPTSCVVMSYTINRSQQTATAKYEFNGGTEVPNGEKSVSVVCELIIPTKNGETVIKNKSNGNGEYSRLEKMTKTVALTDAEKAAGYKIQFVDISINCTSGTYKPFWAVSYTY</sequence>